<keyword evidence="2" id="KW-0408">Iron</keyword>
<dbReference type="OrthoDB" id="164448at2"/>
<dbReference type="GO" id="GO:0046872">
    <property type="term" value="F:metal ion binding"/>
    <property type="evidence" value="ECO:0007669"/>
    <property type="project" value="UniProtKB-KW"/>
</dbReference>
<feature type="domain" description="Radical SAM core" evidence="4">
    <location>
        <begin position="24"/>
        <end position="185"/>
    </location>
</feature>
<dbReference type="Pfam" id="PF04055">
    <property type="entry name" value="Radical_SAM"/>
    <property type="match status" value="1"/>
</dbReference>
<dbReference type="GO" id="GO:0051536">
    <property type="term" value="F:iron-sulfur cluster binding"/>
    <property type="evidence" value="ECO:0007669"/>
    <property type="project" value="UniProtKB-KW"/>
</dbReference>
<dbReference type="CDD" id="cd01335">
    <property type="entry name" value="Radical_SAM"/>
    <property type="match status" value="1"/>
</dbReference>
<evidence type="ECO:0000313" key="6">
    <source>
        <dbReference type="Proteomes" id="UP000290365"/>
    </source>
</evidence>
<protein>
    <submittedName>
        <fullName evidence="5">Radical SAM protein</fullName>
    </submittedName>
</protein>
<keyword evidence="3" id="KW-0411">Iron-sulfur</keyword>
<dbReference type="Gene3D" id="3.80.30.30">
    <property type="match status" value="1"/>
</dbReference>
<dbReference type="EMBL" id="CP035758">
    <property type="protein sequence ID" value="QBD83793.1"/>
    <property type="molecule type" value="Genomic_DNA"/>
</dbReference>
<sequence>MNIKEIETKTMLVPSKLPDAQYVVNPYTGCEFGCAYCYASFMGRFVNEPVNNWGNYVYVKTNAVSVFEKDLKRWSQARRQSSIFLSSVTDPYHGIESKYRLTRGILEILARETYPGLVSILTKSPLVLRDVDILHQIPHVEVGMTITTTDDKLGRFLEVRAPLISRRLHTLKQLHEEGLHTYAFIGPLLPHFRYRPDLLEDLFARLAEVGVQSVFIEHINLKPYIRERLLQRMQHESPEIQDVYRQASSLKHREILDRLVTNLVEKYQLRLRLNRVLYHNQNMPS</sequence>
<evidence type="ECO:0000256" key="1">
    <source>
        <dbReference type="ARBA" id="ARBA00022723"/>
    </source>
</evidence>
<keyword evidence="6" id="KW-1185">Reference proteome</keyword>
<dbReference type="PANTHER" id="PTHR43432:SF6">
    <property type="entry name" value="RADICAL SAM CORE DOMAIN-CONTAINING PROTEIN"/>
    <property type="match status" value="1"/>
</dbReference>
<dbReference type="KEGG" id="kbs:EPA93_45645"/>
<proteinExistence type="predicted"/>
<evidence type="ECO:0000313" key="5">
    <source>
        <dbReference type="EMBL" id="QBD83793.1"/>
    </source>
</evidence>
<dbReference type="GO" id="GO:0003824">
    <property type="term" value="F:catalytic activity"/>
    <property type="evidence" value="ECO:0007669"/>
    <property type="project" value="InterPro"/>
</dbReference>
<accession>A0A4P6K711</accession>
<keyword evidence="1" id="KW-0479">Metal-binding</keyword>
<gene>
    <name evidence="5" type="ORF">EPA93_45645</name>
</gene>
<organism evidence="5 6">
    <name type="scientific">Ktedonosporobacter rubrisoli</name>
    <dbReference type="NCBI Taxonomy" id="2509675"/>
    <lineage>
        <taxon>Bacteria</taxon>
        <taxon>Bacillati</taxon>
        <taxon>Chloroflexota</taxon>
        <taxon>Ktedonobacteria</taxon>
        <taxon>Ktedonobacterales</taxon>
        <taxon>Ktedonosporobacteraceae</taxon>
        <taxon>Ktedonosporobacter</taxon>
    </lineage>
</organism>
<dbReference type="SFLD" id="SFLDS00029">
    <property type="entry name" value="Radical_SAM"/>
    <property type="match status" value="1"/>
</dbReference>
<dbReference type="SFLD" id="SFLDG01084">
    <property type="entry name" value="Uncharacterised_Radical_SAM_Su"/>
    <property type="match status" value="1"/>
</dbReference>
<name>A0A4P6K711_KTERU</name>
<evidence type="ECO:0000256" key="2">
    <source>
        <dbReference type="ARBA" id="ARBA00023004"/>
    </source>
</evidence>
<dbReference type="PANTHER" id="PTHR43432">
    <property type="entry name" value="SLR0285 PROTEIN"/>
    <property type="match status" value="1"/>
</dbReference>
<dbReference type="InterPro" id="IPR040086">
    <property type="entry name" value="MJ0683-like"/>
</dbReference>
<dbReference type="Proteomes" id="UP000290365">
    <property type="component" value="Chromosome"/>
</dbReference>
<evidence type="ECO:0000259" key="4">
    <source>
        <dbReference type="Pfam" id="PF04055"/>
    </source>
</evidence>
<reference evidence="5 6" key="1">
    <citation type="submission" date="2019-01" db="EMBL/GenBank/DDBJ databases">
        <title>Ktedonosporobacter rubrisoli SCAWS-G2.</title>
        <authorList>
            <person name="Huang Y."/>
            <person name="Yan B."/>
        </authorList>
    </citation>
    <scope>NUCLEOTIDE SEQUENCE [LARGE SCALE GENOMIC DNA]</scope>
    <source>
        <strain evidence="5 6">SCAWS-G2</strain>
    </source>
</reference>
<dbReference type="AlphaFoldDB" id="A0A4P6K711"/>
<evidence type="ECO:0000256" key="3">
    <source>
        <dbReference type="ARBA" id="ARBA00023014"/>
    </source>
</evidence>
<dbReference type="InterPro" id="IPR007197">
    <property type="entry name" value="rSAM"/>
</dbReference>